<comment type="caution">
    <text evidence="5">The sequence shown here is derived from an EMBL/GenBank/DDBJ whole genome shotgun (WGS) entry which is preliminary data.</text>
</comment>
<dbReference type="Proteomes" id="UP001281761">
    <property type="component" value="Unassembled WGS sequence"/>
</dbReference>
<feature type="region of interest" description="Disordered" evidence="3">
    <location>
        <begin position="1"/>
        <end position="51"/>
    </location>
</feature>
<dbReference type="PROSITE" id="PS50014">
    <property type="entry name" value="BROMODOMAIN_2"/>
    <property type="match status" value="1"/>
</dbReference>
<keyword evidence="6" id="KW-1185">Reference proteome</keyword>
<dbReference type="Pfam" id="PF00439">
    <property type="entry name" value="Bromodomain"/>
    <property type="match status" value="1"/>
</dbReference>
<sequence>MESESDLSSDPFEKVTNDQDVENTYSNQETNFQPNKQLDNQESEDDSKEEDADFVLRPAHSARHQHSTPKSAPSKLFSLLKLPEHIAIRFKFLRRLLTDLIRHKYSSPFLEPVDTVQLNIPEYTQIIQHPMDFGTIRRKYDAADYGYSVENMIHDLYLVFDNCFHFNPPKNAVSEMGDTLHKITCKRMRTSLLFTMDQVAMMEDTQPYKYYPDPSSYHPDEDIPPPMVDIHGILLHPAESNRHNPDLNDLLERFDGDTTPLTREEINTVFEQIRSLPAHFFPQIVQFIQTTSPQSCIDVGDGIYEFDFLDFDVCFQRHFSKYIQSCVNVVGTTS</sequence>
<dbReference type="EMBL" id="JARBJD010000007">
    <property type="protein sequence ID" value="KAK2963230.1"/>
    <property type="molecule type" value="Genomic_DNA"/>
</dbReference>
<dbReference type="PRINTS" id="PR00503">
    <property type="entry name" value="BROMODOMAIN"/>
</dbReference>
<evidence type="ECO:0000256" key="3">
    <source>
        <dbReference type="SAM" id="MobiDB-lite"/>
    </source>
</evidence>
<feature type="compositionally biased region" description="Polar residues" evidence="3">
    <location>
        <begin position="22"/>
        <end position="40"/>
    </location>
</feature>
<evidence type="ECO:0000313" key="5">
    <source>
        <dbReference type="EMBL" id="KAK2963230.1"/>
    </source>
</evidence>
<dbReference type="Gene3D" id="1.20.920.10">
    <property type="entry name" value="Bromodomain-like"/>
    <property type="match status" value="1"/>
</dbReference>
<evidence type="ECO:0000256" key="2">
    <source>
        <dbReference type="PROSITE-ProRule" id="PRU00035"/>
    </source>
</evidence>
<protein>
    <submittedName>
        <fullName evidence="5">Bromodomain</fullName>
    </submittedName>
</protein>
<keyword evidence="1 2" id="KW-0103">Bromodomain</keyword>
<dbReference type="InterPro" id="IPR001487">
    <property type="entry name" value="Bromodomain"/>
</dbReference>
<evidence type="ECO:0000313" key="6">
    <source>
        <dbReference type="Proteomes" id="UP001281761"/>
    </source>
</evidence>
<dbReference type="SMART" id="SM00297">
    <property type="entry name" value="BROMO"/>
    <property type="match status" value="1"/>
</dbReference>
<name>A0ABQ9YHW0_9EUKA</name>
<feature type="compositionally biased region" description="Acidic residues" evidence="3">
    <location>
        <begin position="41"/>
        <end position="51"/>
    </location>
</feature>
<proteinExistence type="predicted"/>
<feature type="domain" description="Bromo" evidence="4">
    <location>
        <begin position="101"/>
        <end position="174"/>
    </location>
</feature>
<dbReference type="InterPro" id="IPR018359">
    <property type="entry name" value="Bromodomain_CS"/>
</dbReference>
<organism evidence="5 6">
    <name type="scientific">Blattamonas nauphoetae</name>
    <dbReference type="NCBI Taxonomy" id="2049346"/>
    <lineage>
        <taxon>Eukaryota</taxon>
        <taxon>Metamonada</taxon>
        <taxon>Preaxostyla</taxon>
        <taxon>Oxymonadida</taxon>
        <taxon>Blattamonas</taxon>
    </lineage>
</organism>
<gene>
    <name evidence="5" type="ORF">BLNAU_1763</name>
</gene>
<dbReference type="SUPFAM" id="SSF47370">
    <property type="entry name" value="Bromodomain"/>
    <property type="match status" value="1"/>
</dbReference>
<dbReference type="PANTHER" id="PTHR45926">
    <property type="entry name" value="OSJNBA0053K19.4 PROTEIN"/>
    <property type="match status" value="1"/>
</dbReference>
<evidence type="ECO:0000256" key="1">
    <source>
        <dbReference type="ARBA" id="ARBA00023117"/>
    </source>
</evidence>
<accession>A0ABQ9YHW0</accession>
<evidence type="ECO:0000259" key="4">
    <source>
        <dbReference type="PROSITE" id="PS50014"/>
    </source>
</evidence>
<reference evidence="5 6" key="1">
    <citation type="journal article" date="2022" name="bioRxiv">
        <title>Genomics of Preaxostyla Flagellates Illuminates Evolutionary Transitions and the Path Towards Mitochondrial Loss.</title>
        <authorList>
            <person name="Novak L.V.F."/>
            <person name="Treitli S.C."/>
            <person name="Pyrih J."/>
            <person name="Halakuc P."/>
            <person name="Pipaliya S.V."/>
            <person name="Vacek V."/>
            <person name="Brzon O."/>
            <person name="Soukal P."/>
            <person name="Eme L."/>
            <person name="Dacks J.B."/>
            <person name="Karnkowska A."/>
            <person name="Elias M."/>
            <person name="Hampl V."/>
        </authorList>
    </citation>
    <scope>NUCLEOTIDE SEQUENCE [LARGE SCALE GENOMIC DNA]</scope>
    <source>
        <strain evidence="5">NAU3</strain>
        <tissue evidence="5">Gut</tissue>
    </source>
</reference>
<dbReference type="InterPro" id="IPR036427">
    <property type="entry name" value="Bromodomain-like_sf"/>
</dbReference>
<dbReference type="PROSITE" id="PS00633">
    <property type="entry name" value="BROMODOMAIN_1"/>
    <property type="match status" value="1"/>
</dbReference>